<gene>
    <name evidence="2" type="ORF">CFBP6624_13835</name>
</gene>
<name>A0AAE6BQB1_AGRTU</name>
<protein>
    <submittedName>
        <fullName evidence="2">Uncharacterized protein</fullName>
    </submittedName>
</protein>
<organism evidence="2 3">
    <name type="scientific">Agrobacterium tumefaciens</name>
    <dbReference type="NCBI Taxonomy" id="358"/>
    <lineage>
        <taxon>Bacteria</taxon>
        <taxon>Pseudomonadati</taxon>
        <taxon>Pseudomonadota</taxon>
        <taxon>Alphaproteobacteria</taxon>
        <taxon>Hyphomicrobiales</taxon>
        <taxon>Rhizobiaceae</taxon>
        <taxon>Rhizobium/Agrobacterium group</taxon>
        <taxon>Agrobacterium</taxon>
        <taxon>Agrobacterium tumefaciens complex</taxon>
    </lineage>
</organism>
<sequence>MSQNTAKLSIPRQSNGLFAKGGPGRPVGAKGKKSREALEAVKSFGPEALRKLQDAVSAGERWSIEFVLDKLLPTNRAIEFEDATPEDVKEALKAGDISAAEAKDIATALAKLAEIGELSEMKERLAALEKALQDGNSR</sequence>
<dbReference type="EMBL" id="CP039907">
    <property type="protein sequence ID" value="QCM01108.1"/>
    <property type="molecule type" value="Genomic_DNA"/>
</dbReference>
<dbReference type="AlphaFoldDB" id="A0AAE6BQB1"/>
<accession>A0AAE6BQB1</accession>
<reference evidence="2 3" key="1">
    <citation type="submission" date="2019-04" db="EMBL/GenBank/DDBJ databases">
        <title>Complete genome sequence of Agrobacterium tumefaciens CFBP6624.</title>
        <authorList>
            <person name="Haryono M."/>
            <person name="Lin Y.-C."/>
            <person name="Lai E.-M."/>
            <person name="Kuo C.-H."/>
        </authorList>
    </citation>
    <scope>NUCLEOTIDE SEQUENCE [LARGE SCALE GENOMIC DNA]</scope>
    <source>
        <strain evidence="2 3">CFBP6624</strain>
    </source>
</reference>
<dbReference type="RefSeq" id="WP_065653626.1">
    <property type="nucleotide sequence ID" value="NZ_CP039907.1"/>
</dbReference>
<proteinExistence type="predicted"/>
<feature type="compositionally biased region" description="Polar residues" evidence="1">
    <location>
        <begin position="1"/>
        <end position="16"/>
    </location>
</feature>
<evidence type="ECO:0000313" key="2">
    <source>
        <dbReference type="EMBL" id="QCM01108.1"/>
    </source>
</evidence>
<evidence type="ECO:0000256" key="1">
    <source>
        <dbReference type="SAM" id="MobiDB-lite"/>
    </source>
</evidence>
<evidence type="ECO:0000313" key="3">
    <source>
        <dbReference type="Proteomes" id="UP000298646"/>
    </source>
</evidence>
<dbReference type="Proteomes" id="UP000298646">
    <property type="component" value="Chromosome circular"/>
</dbReference>
<feature type="region of interest" description="Disordered" evidence="1">
    <location>
        <begin position="1"/>
        <end position="33"/>
    </location>
</feature>